<dbReference type="AlphaFoldDB" id="A0A9E6Y1Y4"/>
<reference evidence="2" key="1">
    <citation type="journal article" date="2022" name="Int. J. Syst. Evol. Microbiol.">
        <title>Pseudomonas aegrilactucae sp. nov. and Pseudomonas morbosilactucae sp. nov., pathogens causing bacterial rot of lettuce in Japan.</title>
        <authorList>
            <person name="Sawada H."/>
            <person name="Fujikawa T."/>
            <person name="Satou M."/>
        </authorList>
    </citation>
    <scope>NUCLEOTIDE SEQUENCE</scope>
    <source>
        <strain evidence="2">0166_1</strain>
    </source>
</reference>
<feature type="signal peptide" evidence="1">
    <location>
        <begin position="1"/>
        <end position="36"/>
    </location>
</feature>
<dbReference type="KEGG" id="sbae:DSM104329_05060"/>
<proteinExistence type="predicted"/>
<accession>A0A9E6Y1Y4</accession>
<keyword evidence="3" id="KW-1185">Reference proteome</keyword>
<feature type="chain" id="PRO_5039085673" description="Carboxypeptidase regulatory-like domain-containing protein" evidence="1">
    <location>
        <begin position="37"/>
        <end position="610"/>
    </location>
</feature>
<keyword evidence="1" id="KW-0732">Signal</keyword>
<name>A0A9E6Y1Y4_9ACTN</name>
<organism evidence="2 3">
    <name type="scientific">Capillimicrobium parvum</name>
    <dbReference type="NCBI Taxonomy" id="2884022"/>
    <lineage>
        <taxon>Bacteria</taxon>
        <taxon>Bacillati</taxon>
        <taxon>Actinomycetota</taxon>
        <taxon>Thermoleophilia</taxon>
        <taxon>Solirubrobacterales</taxon>
        <taxon>Capillimicrobiaceae</taxon>
        <taxon>Capillimicrobium</taxon>
    </lineage>
</organism>
<evidence type="ECO:0000313" key="3">
    <source>
        <dbReference type="Proteomes" id="UP001162834"/>
    </source>
</evidence>
<sequence>MGSSCRRRSVLDRRHRPVVLAAVTAVAFAMAGEARAATGDLHVHSGALPDGQPTVVGPWAGLTSNTPGGTGTYGLNAGPVGEGYAATSSLTPPSNLAFAKAAAYRSYTAPPSSNHSQPQVSTTWENAGWPYTGGSGGGGFIGDAATGPVSINTPSSLSTRIACVAFDGVPGSCTGGVSYLIQRLDLTLNDAEGPTISGPMSGELLDGTWKTSATGEVRFTAADVGSGVYRAWMREGSITHYASVDPSSLRCRDAYTANADPYDFVPSALSLVPCRTASTDYAPAFNLPAIGDGVHAGVSFGLEDAGGNERTVLTNRTLRINAPGGGLPDAGTAGPGGCIWAADGTTCTASGGGGGGGGGGAGAAGGVTPIGSSPLARVTVTPETPPAAPPALRACNGERCSSTARITVKAGMPGSQTIAVRYGGHAHVVGRLEAPDGAPIAGATVDVVAVSDRDGARAATRAAARTDATGQFVYDAPAGLSGAIAFSYRMHLDSADEAARYEVRVRMTAGVRLSVDPTRTLNKHAVTFTGRILGSPPRHRKVVELQARSEGRWVTFATARSDGTGRYRYRYRFERTFSRQTYGFRAVVRNETGWPFLTGFSNRVYVTVAP</sequence>
<protein>
    <recommendedName>
        <fullName evidence="4">Carboxypeptidase regulatory-like domain-containing protein</fullName>
    </recommendedName>
</protein>
<gene>
    <name evidence="2" type="ORF">DSM104329_05060</name>
</gene>
<evidence type="ECO:0000313" key="2">
    <source>
        <dbReference type="EMBL" id="UGS38630.1"/>
    </source>
</evidence>
<dbReference type="EMBL" id="CP087164">
    <property type="protein sequence ID" value="UGS38630.1"/>
    <property type="molecule type" value="Genomic_DNA"/>
</dbReference>
<evidence type="ECO:0008006" key="4">
    <source>
        <dbReference type="Google" id="ProtNLM"/>
    </source>
</evidence>
<evidence type="ECO:0000256" key="1">
    <source>
        <dbReference type="SAM" id="SignalP"/>
    </source>
</evidence>
<dbReference type="Proteomes" id="UP001162834">
    <property type="component" value="Chromosome"/>
</dbReference>